<dbReference type="Proteomes" id="UP000239589">
    <property type="component" value="Unassembled WGS sequence"/>
</dbReference>
<keyword evidence="3" id="KW-1185">Reference proteome</keyword>
<dbReference type="OrthoDB" id="571721at2"/>
<protein>
    <recommendedName>
        <fullName evidence="1">MAE-28990/MAE-18760-like HEPN domain-containing protein</fullName>
    </recommendedName>
</protein>
<dbReference type="InterPro" id="IPR040788">
    <property type="entry name" value="HEPN_MAE_28990"/>
</dbReference>
<gene>
    <name evidence="2" type="ORF">CUN59_09240</name>
</gene>
<evidence type="ECO:0000313" key="2">
    <source>
        <dbReference type="EMBL" id="PPJ63578.1"/>
    </source>
</evidence>
<dbReference type="AlphaFoldDB" id="A0A2S6CUY3"/>
<dbReference type="Pfam" id="PF18737">
    <property type="entry name" value="HEPN_MAE_28990"/>
    <property type="match status" value="1"/>
</dbReference>
<dbReference type="RefSeq" id="WP_104387578.1">
    <property type="nucleotide sequence ID" value="NZ_PGEM01000061.1"/>
</dbReference>
<accession>A0A2S6CUY3</accession>
<comment type="caution">
    <text evidence="2">The sequence shown here is derived from an EMBL/GenBank/DDBJ whole genome shotgun (WGS) entry which is preliminary data.</text>
</comment>
<reference evidence="2 3" key="1">
    <citation type="submission" date="2018-02" db="EMBL/GenBank/DDBJ databases">
        <title>Discovery of a pederin family compound in a non-symbiotic bloom-forming cyanobacterium.</title>
        <authorList>
            <person name="Kust A."/>
            <person name="Mares J."/>
            <person name="Jokela J."/>
            <person name="Urajova P."/>
            <person name="Hajek J."/>
            <person name="Saurav K."/>
            <person name="Voracova K."/>
            <person name="Fewer D.P."/>
            <person name="Haapaniemi E."/>
            <person name="Permi P."/>
            <person name="Rehakova K."/>
            <person name="Sivonen K."/>
            <person name="Hrouzek P."/>
        </authorList>
    </citation>
    <scope>NUCLEOTIDE SEQUENCE [LARGE SCALE GENOMIC DNA]</scope>
    <source>
        <strain evidence="2 3">CHARLIE-1</strain>
    </source>
</reference>
<name>A0A2S6CUY3_9CYAN</name>
<evidence type="ECO:0000259" key="1">
    <source>
        <dbReference type="Pfam" id="PF18737"/>
    </source>
</evidence>
<dbReference type="EMBL" id="PGEM01000061">
    <property type="protein sequence ID" value="PPJ63578.1"/>
    <property type="molecule type" value="Genomic_DNA"/>
</dbReference>
<feature type="domain" description="MAE-28990/MAE-18760-like HEPN" evidence="1">
    <location>
        <begin position="1"/>
        <end position="225"/>
    </location>
</feature>
<proteinExistence type="predicted"/>
<evidence type="ECO:0000313" key="3">
    <source>
        <dbReference type="Proteomes" id="UP000239589"/>
    </source>
</evidence>
<organism evidence="2 3">
    <name type="scientific">Cuspidothrix issatschenkoi CHARLIE-1</name>
    <dbReference type="NCBI Taxonomy" id="2052836"/>
    <lineage>
        <taxon>Bacteria</taxon>
        <taxon>Bacillati</taxon>
        <taxon>Cyanobacteriota</taxon>
        <taxon>Cyanophyceae</taxon>
        <taxon>Nostocales</taxon>
        <taxon>Aphanizomenonaceae</taxon>
        <taxon>Cuspidothrix</taxon>
    </lineage>
</organism>
<sequence length="236" mass="27266">MTSTLFQDFNERAKEVSKYFYFLKNLEQGYIQLSMGNPNNIKTKPIDDDLEKTLKATGYLLLYNLVEATMRNAIETIFDELKTQRVSFDEVREEIKKIVINNLKDKDNKSTQYILQTVQNISVDIISVTFNKDRLFSGNVDALKIRKTAEIYGFSSTTNNDKTQNGSDLLTIKTNRNDLAHGFKSFEEVGKNATADELLEIQKRVICYLREILENVETYISNQEYLHINVQNSENS</sequence>